<evidence type="ECO:0000313" key="2">
    <source>
        <dbReference type="Proteomes" id="UP000828048"/>
    </source>
</evidence>
<sequence length="381" mass="41138">MLMSKKASPNLLLLCFFSVLAHGLSCCYCSSTSSTNSSREDNKIKGMFVFGSSLVDNGNNNFLNVSMAKADYSPYGIDFPLGPSGRFTNGKNVIDLLGDQLKLGYYIPPFTNPSTKGSKVVHGVNYASGGSGILDDTGSLAGKVISLSRQIRNFEEVTLPDLEAQLGCGSRESLPKYLFVVGSGGNDYSFNYFLSNDTSPASLEAFTTNLITKLSAQLKRLYDKGGRKFVLMSLNPIGCTPVAKAMHQSAKKNNKASCAQKLNQAAHLFNNRLKSLVDAIKPQMPASNLVFVNSYKIIRDIIRNPASTGFSDTSSPCCEVATIGVLCKRGGSTCANRTLHVFFDGLHPTEAVNVHIARNAYASNSKNEVYPMNVRELVGLN</sequence>
<dbReference type="EMBL" id="CM037154">
    <property type="protein sequence ID" value="KAH7859724.1"/>
    <property type="molecule type" value="Genomic_DNA"/>
</dbReference>
<organism evidence="1 2">
    <name type="scientific">Vaccinium darrowii</name>
    <dbReference type="NCBI Taxonomy" id="229202"/>
    <lineage>
        <taxon>Eukaryota</taxon>
        <taxon>Viridiplantae</taxon>
        <taxon>Streptophyta</taxon>
        <taxon>Embryophyta</taxon>
        <taxon>Tracheophyta</taxon>
        <taxon>Spermatophyta</taxon>
        <taxon>Magnoliopsida</taxon>
        <taxon>eudicotyledons</taxon>
        <taxon>Gunneridae</taxon>
        <taxon>Pentapetalae</taxon>
        <taxon>asterids</taxon>
        <taxon>Ericales</taxon>
        <taxon>Ericaceae</taxon>
        <taxon>Vaccinioideae</taxon>
        <taxon>Vaccinieae</taxon>
        <taxon>Vaccinium</taxon>
    </lineage>
</organism>
<proteinExistence type="predicted"/>
<name>A0ACB7Z1X1_9ERIC</name>
<dbReference type="Proteomes" id="UP000828048">
    <property type="component" value="Chromosome 4"/>
</dbReference>
<comment type="caution">
    <text evidence="1">The sequence shown here is derived from an EMBL/GenBank/DDBJ whole genome shotgun (WGS) entry which is preliminary data.</text>
</comment>
<gene>
    <name evidence="1" type="ORF">Vadar_004710</name>
</gene>
<accession>A0ACB7Z1X1</accession>
<reference evidence="1 2" key="1">
    <citation type="journal article" date="2021" name="Hortic Res">
        <title>High-quality reference genome and annotation aids understanding of berry development for evergreen blueberry (Vaccinium darrowii).</title>
        <authorList>
            <person name="Yu J."/>
            <person name="Hulse-Kemp A.M."/>
            <person name="Babiker E."/>
            <person name="Staton M."/>
        </authorList>
    </citation>
    <scope>NUCLEOTIDE SEQUENCE [LARGE SCALE GENOMIC DNA]</scope>
    <source>
        <strain evidence="2">cv. NJ 8807/NJ 8810</strain>
        <tissue evidence="1">Young leaf</tissue>
    </source>
</reference>
<evidence type="ECO:0000313" key="1">
    <source>
        <dbReference type="EMBL" id="KAH7859724.1"/>
    </source>
</evidence>
<protein>
    <submittedName>
        <fullName evidence="1">Uncharacterized protein</fullName>
    </submittedName>
</protein>
<keyword evidence="2" id="KW-1185">Reference proteome</keyword>